<evidence type="ECO:0000259" key="2">
    <source>
        <dbReference type="Pfam" id="PF01757"/>
    </source>
</evidence>
<dbReference type="InterPro" id="IPR050623">
    <property type="entry name" value="Glucan_succinyl_AcylTrfase"/>
</dbReference>
<dbReference type="PANTHER" id="PTHR36927:SF3">
    <property type="entry name" value="GLUCANS BIOSYNTHESIS PROTEIN C"/>
    <property type="match status" value="1"/>
</dbReference>
<keyword evidence="1" id="KW-1133">Transmembrane helix</keyword>
<name>A0ABQ1HPA8_9GAMM</name>
<feature type="transmembrane region" description="Helical" evidence="1">
    <location>
        <begin position="12"/>
        <end position="34"/>
    </location>
</feature>
<comment type="caution">
    <text evidence="3">The sequence shown here is derived from an EMBL/GenBank/DDBJ whole genome shotgun (WGS) entry which is preliminary data.</text>
</comment>
<keyword evidence="1" id="KW-0812">Transmembrane</keyword>
<dbReference type="EMBL" id="BMKC01000003">
    <property type="protein sequence ID" value="GGA84060.1"/>
    <property type="molecule type" value="Genomic_DNA"/>
</dbReference>
<dbReference type="RefSeq" id="WP_188664331.1">
    <property type="nucleotide sequence ID" value="NZ_BMKC01000003.1"/>
</dbReference>
<sequence>MQRRHDLDALRVLAILSLIAYHCGMLYVAEWGWHIKSTYLQEWLQWPMLAMNRWRMALLFLISGLAIGLYQPERAPGRFALLRTWRLFLPLVFGMLAIVPVQAYCQGVVNGTVAPGYGAFLLRYWEFRPWPEGGFDGAEYGITWNHLWYLAYLWIYSLVLVALLPVLRSGPGQRLQAALCGLRGWRLVVVPALPLVAYMNSLLPYFESTNALVDDWFQHAQFFTVFLYGFLLARDAGFWAELARLRRPLGWAALGLLVVYVPSLKLGFAQDDAALVLMRCLRGLVVWTVLLAILAWARHALDRPFRWLPYASEAVYPWYVIHQSATVLLAYWLVPLELGAWREAVLVVLGTLAACAAGHEVVRRVGVLRPLFGLKRRRPASVRAQPETFPVVGGRE</sequence>
<feature type="domain" description="Acyltransferase 3" evidence="2">
    <location>
        <begin position="5"/>
        <end position="356"/>
    </location>
</feature>
<dbReference type="Pfam" id="PF01757">
    <property type="entry name" value="Acyl_transf_3"/>
    <property type="match status" value="1"/>
</dbReference>
<feature type="transmembrane region" description="Helical" evidence="1">
    <location>
        <begin position="147"/>
        <end position="167"/>
    </location>
</feature>
<feature type="transmembrane region" description="Helical" evidence="1">
    <location>
        <begin position="187"/>
        <end position="206"/>
    </location>
</feature>
<organism evidence="3 4">
    <name type="scientific">Arenimonas soli</name>
    <dbReference type="NCBI Taxonomy" id="2269504"/>
    <lineage>
        <taxon>Bacteria</taxon>
        <taxon>Pseudomonadati</taxon>
        <taxon>Pseudomonadota</taxon>
        <taxon>Gammaproteobacteria</taxon>
        <taxon>Lysobacterales</taxon>
        <taxon>Lysobacteraceae</taxon>
        <taxon>Arenimonas</taxon>
    </lineage>
</organism>
<feature type="transmembrane region" description="Helical" evidence="1">
    <location>
        <begin position="249"/>
        <end position="268"/>
    </location>
</feature>
<keyword evidence="4" id="KW-1185">Reference proteome</keyword>
<evidence type="ECO:0000313" key="4">
    <source>
        <dbReference type="Proteomes" id="UP000623419"/>
    </source>
</evidence>
<keyword evidence="1" id="KW-0472">Membrane</keyword>
<protein>
    <submittedName>
        <fullName evidence="3">Membrane protein</fullName>
    </submittedName>
</protein>
<dbReference type="Proteomes" id="UP000623419">
    <property type="component" value="Unassembled WGS sequence"/>
</dbReference>
<proteinExistence type="predicted"/>
<gene>
    <name evidence="3" type="ORF">GCM10011521_23040</name>
</gene>
<accession>A0ABQ1HPA8</accession>
<dbReference type="InterPro" id="IPR002656">
    <property type="entry name" value="Acyl_transf_3_dom"/>
</dbReference>
<feature type="transmembrane region" description="Helical" evidence="1">
    <location>
        <begin position="84"/>
        <end position="104"/>
    </location>
</feature>
<feature type="transmembrane region" description="Helical" evidence="1">
    <location>
        <begin position="274"/>
        <end position="296"/>
    </location>
</feature>
<dbReference type="PANTHER" id="PTHR36927">
    <property type="entry name" value="BLR4337 PROTEIN"/>
    <property type="match status" value="1"/>
</dbReference>
<reference evidence="4" key="1">
    <citation type="journal article" date="2019" name="Int. J. Syst. Evol. Microbiol.">
        <title>The Global Catalogue of Microorganisms (GCM) 10K type strain sequencing project: providing services to taxonomists for standard genome sequencing and annotation.</title>
        <authorList>
            <consortium name="The Broad Institute Genomics Platform"/>
            <consortium name="The Broad Institute Genome Sequencing Center for Infectious Disease"/>
            <person name="Wu L."/>
            <person name="Ma J."/>
        </authorList>
    </citation>
    <scope>NUCLEOTIDE SEQUENCE [LARGE SCALE GENOMIC DNA]</scope>
    <source>
        <strain evidence="4">CGMCC 1.15905</strain>
    </source>
</reference>
<evidence type="ECO:0000313" key="3">
    <source>
        <dbReference type="EMBL" id="GGA84060.1"/>
    </source>
</evidence>
<evidence type="ECO:0000256" key="1">
    <source>
        <dbReference type="SAM" id="Phobius"/>
    </source>
</evidence>
<feature type="transmembrane region" description="Helical" evidence="1">
    <location>
        <begin position="54"/>
        <end position="72"/>
    </location>
</feature>
<feature type="transmembrane region" description="Helical" evidence="1">
    <location>
        <begin position="218"/>
        <end position="237"/>
    </location>
</feature>